<keyword evidence="2" id="KW-1185">Reference proteome</keyword>
<gene>
    <name evidence="1" type="ordered locus">AM1_C0071</name>
</gene>
<name>A8ZMH0_ACAM1</name>
<dbReference type="AlphaFoldDB" id="A8ZMH0"/>
<protein>
    <submittedName>
        <fullName evidence="1">Uncharacterized protein</fullName>
    </submittedName>
</protein>
<dbReference type="EMBL" id="CP000840">
    <property type="protein sequence ID" value="ABW32381.1"/>
    <property type="molecule type" value="Genomic_DNA"/>
</dbReference>
<sequence length="41" mass="4316">MKSTTPLQADGVWNTICSQTVDLDCNPISSLQAAGNLPPLD</sequence>
<evidence type="ECO:0000313" key="2">
    <source>
        <dbReference type="Proteomes" id="UP000000268"/>
    </source>
</evidence>
<organism evidence="1 2">
    <name type="scientific">Acaryochloris marina (strain MBIC 11017)</name>
    <dbReference type="NCBI Taxonomy" id="329726"/>
    <lineage>
        <taxon>Bacteria</taxon>
        <taxon>Bacillati</taxon>
        <taxon>Cyanobacteriota</taxon>
        <taxon>Cyanophyceae</taxon>
        <taxon>Acaryochloridales</taxon>
        <taxon>Acaryochloridaceae</taxon>
        <taxon>Acaryochloris</taxon>
    </lineage>
</organism>
<evidence type="ECO:0000313" key="1">
    <source>
        <dbReference type="EMBL" id="ABW32381.1"/>
    </source>
</evidence>
<keyword evidence="1" id="KW-0614">Plasmid</keyword>
<geneLocation type="plasmid" evidence="1 2">
    <name>pREB3</name>
</geneLocation>
<dbReference type="KEGG" id="amr:AM1_C0071"/>
<reference evidence="1 2" key="1">
    <citation type="journal article" date="2008" name="Proc. Natl. Acad. Sci. U.S.A.">
        <title>Niche adaptation and genome expansion in the chlorophyll d-producing cyanobacterium Acaryochloris marina.</title>
        <authorList>
            <person name="Swingley W.D."/>
            <person name="Chen M."/>
            <person name="Cheung P.C."/>
            <person name="Conrad A.L."/>
            <person name="Dejesa L.C."/>
            <person name="Hao J."/>
            <person name="Honchak B.M."/>
            <person name="Karbach L.E."/>
            <person name="Kurdoglu A."/>
            <person name="Lahiri S."/>
            <person name="Mastrian S.D."/>
            <person name="Miyashita H."/>
            <person name="Page L."/>
            <person name="Ramakrishna P."/>
            <person name="Satoh S."/>
            <person name="Sattley W.M."/>
            <person name="Shimada Y."/>
            <person name="Taylor H.L."/>
            <person name="Tomo T."/>
            <person name="Tsuchiya T."/>
            <person name="Wang Z.T."/>
            <person name="Raymond J."/>
            <person name="Mimuro M."/>
            <person name="Blankenship R.E."/>
            <person name="Touchman J.W."/>
        </authorList>
    </citation>
    <scope>NUCLEOTIDE SEQUENCE [LARGE SCALE GENOMIC DNA]</scope>
    <source>
        <strain evidence="2">MBIC 11017</strain>
        <plasmid evidence="2">Plasmid pREB3</plasmid>
    </source>
</reference>
<dbReference type="HOGENOM" id="CLU_3264092_0_0_3"/>
<accession>A8ZMH0</accession>
<proteinExistence type="predicted"/>
<dbReference type="Proteomes" id="UP000000268">
    <property type="component" value="Plasmid pREB3"/>
</dbReference>
<dbReference type="RefSeq" id="WP_012167347.1">
    <property type="nucleotide sequence ID" value="NC_009928.1"/>
</dbReference>